<organism evidence="1 2">
    <name type="scientific">Cryobacterium breve</name>
    <dbReference type="NCBI Taxonomy" id="1259258"/>
    <lineage>
        <taxon>Bacteria</taxon>
        <taxon>Bacillati</taxon>
        <taxon>Actinomycetota</taxon>
        <taxon>Actinomycetes</taxon>
        <taxon>Micrococcales</taxon>
        <taxon>Microbacteriaceae</taxon>
        <taxon>Cryobacterium</taxon>
    </lineage>
</organism>
<reference evidence="1 2" key="1">
    <citation type="submission" date="2021-05" db="EMBL/GenBank/DDBJ databases">
        <authorList>
            <person name="Kumar R."/>
            <person name="Kumar A."/>
            <person name="Mukhia S."/>
        </authorList>
    </citation>
    <scope>NUCLEOTIDE SEQUENCE [LARGE SCALE GENOMIC DNA]</scope>
    <source>
        <strain evidence="1 2">ERMR7:08</strain>
    </source>
</reference>
<evidence type="ECO:0008006" key="3">
    <source>
        <dbReference type="Google" id="ProtNLM"/>
    </source>
</evidence>
<dbReference type="PANTHER" id="PTHR33418:SF1">
    <property type="entry name" value="HELICASE-ASSOCIATED DOMAIN-CONTAINING PROTEIN"/>
    <property type="match status" value="1"/>
</dbReference>
<dbReference type="PANTHER" id="PTHR33418">
    <property type="entry name" value="HELICASE-ASSOCIATED"/>
    <property type="match status" value="1"/>
</dbReference>
<dbReference type="Gene3D" id="6.10.140.530">
    <property type="match status" value="1"/>
</dbReference>
<accession>A0ABY7NF50</accession>
<evidence type="ECO:0000313" key="1">
    <source>
        <dbReference type="EMBL" id="WBM80183.1"/>
    </source>
</evidence>
<sequence>MSVNGHMPKKNDRVLQDTETLRLANFAAGQRRRRSGLSPEQEAALEAIPGFAWSPGPDAWNANVQDFGTFFLEHKKVPTTPSADPREVRLAVWAGEQRALRRGNGTRNPPSAERQAQLENVPGWEWEPVAHKLNARVEELAAFITREGRPPRRPKSPSRASLSATQFAESSLSTWLSNQRQRERQGKLDSELRARIERILGKPLNP</sequence>
<gene>
    <name evidence="1" type="ORF">KIV56_00920</name>
</gene>
<proteinExistence type="predicted"/>
<evidence type="ECO:0000313" key="2">
    <source>
        <dbReference type="Proteomes" id="UP001212421"/>
    </source>
</evidence>
<name>A0ABY7NF50_9MICO</name>
<keyword evidence="2" id="KW-1185">Reference proteome</keyword>
<protein>
    <recommendedName>
        <fullName evidence="3">Helicase-associated domain-containing protein</fullName>
    </recommendedName>
</protein>
<dbReference type="Proteomes" id="UP001212421">
    <property type="component" value="Chromosome"/>
</dbReference>
<dbReference type="EMBL" id="CP075584">
    <property type="protein sequence ID" value="WBM80183.1"/>
    <property type="molecule type" value="Genomic_DNA"/>
</dbReference>